<dbReference type="InterPro" id="IPR025403">
    <property type="entry name" value="TgpA-like_C"/>
</dbReference>
<feature type="transmembrane region" description="Helical" evidence="1">
    <location>
        <begin position="130"/>
        <end position="152"/>
    </location>
</feature>
<dbReference type="EMBL" id="CP036348">
    <property type="protein sequence ID" value="QDV70303.1"/>
    <property type="molecule type" value="Genomic_DNA"/>
</dbReference>
<evidence type="ECO:0000313" key="3">
    <source>
        <dbReference type="EMBL" id="QDV70303.1"/>
    </source>
</evidence>
<dbReference type="KEGG" id="rcf:Poly24_40230"/>
<keyword evidence="1" id="KW-1133">Transmembrane helix</keyword>
<name>A0A518JXN8_9BACT</name>
<proteinExistence type="predicted"/>
<keyword evidence="4" id="KW-1185">Reference proteome</keyword>
<evidence type="ECO:0000313" key="4">
    <source>
        <dbReference type="Proteomes" id="UP000315082"/>
    </source>
</evidence>
<keyword evidence="1" id="KW-0472">Membrane</keyword>
<protein>
    <recommendedName>
        <fullName evidence="2">Protein-glutamine gamma-glutamyltransferase-like C-terminal domain-containing protein</fullName>
    </recommendedName>
</protein>
<gene>
    <name evidence="3" type="ORF">Poly24_40230</name>
</gene>
<evidence type="ECO:0000256" key="1">
    <source>
        <dbReference type="SAM" id="Phobius"/>
    </source>
</evidence>
<evidence type="ECO:0000259" key="2">
    <source>
        <dbReference type="Pfam" id="PF13559"/>
    </source>
</evidence>
<dbReference type="Pfam" id="PF13559">
    <property type="entry name" value="DUF4129"/>
    <property type="match status" value="1"/>
</dbReference>
<feature type="domain" description="Protein-glutamine gamma-glutamyltransferase-like C-terminal" evidence="2">
    <location>
        <begin position="218"/>
        <end position="281"/>
    </location>
</feature>
<reference evidence="3 4" key="1">
    <citation type="submission" date="2019-02" db="EMBL/GenBank/DDBJ databases">
        <title>Deep-cultivation of Planctomycetes and their phenomic and genomic characterization uncovers novel biology.</title>
        <authorList>
            <person name="Wiegand S."/>
            <person name="Jogler M."/>
            <person name="Boedeker C."/>
            <person name="Pinto D."/>
            <person name="Vollmers J."/>
            <person name="Rivas-Marin E."/>
            <person name="Kohn T."/>
            <person name="Peeters S.H."/>
            <person name="Heuer A."/>
            <person name="Rast P."/>
            <person name="Oberbeckmann S."/>
            <person name="Bunk B."/>
            <person name="Jeske O."/>
            <person name="Meyerdierks A."/>
            <person name="Storesund J.E."/>
            <person name="Kallscheuer N."/>
            <person name="Luecker S."/>
            <person name="Lage O.M."/>
            <person name="Pohl T."/>
            <person name="Merkel B.J."/>
            <person name="Hornburger P."/>
            <person name="Mueller R.-W."/>
            <person name="Bruemmer F."/>
            <person name="Labrenz M."/>
            <person name="Spormann A.M."/>
            <person name="Op den Camp H."/>
            <person name="Overmann J."/>
            <person name="Amann R."/>
            <person name="Jetten M.S.M."/>
            <person name="Mascher T."/>
            <person name="Medema M.H."/>
            <person name="Devos D.P."/>
            <person name="Kaster A.-K."/>
            <person name="Ovreas L."/>
            <person name="Rohde M."/>
            <person name="Galperin M.Y."/>
            <person name="Jogler C."/>
        </authorList>
    </citation>
    <scope>NUCLEOTIDE SEQUENCE [LARGE SCALE GENOMIC DNA]</scope>
    <source>
        <strain evidence="3 4">Poly24</strain>
    </source>
</reference>
<dbReference type="RefSeq" id="WP_197452027.1">
    <property type="nucleotide sequence ID" value="NZ_CP036348.1"/>
</dbReference>
<keyword evidence="1" id="KW-0812">Transmembrane</keyword>
<dbReference type="Proteomes" id="UP000315082">
    <property type="component" value="Chromosome"/>
</dbReference>
<accession>A0A518JXN8</accession>
<sequence>MIVKSIDAVVRVILDRRPSIEDACCWRMFLFVSWLTLAANTSVPAAHGEAMPAASVTETSQPIGRQALRSLGKVPWYSGDEDRIKAVPVESTDASDADVAARTSGYVGIDNGKSTTPQNFDSILEMIGQVIAWSLLAVVLLLIFAAIGYAFILHERDRARRRGAAGNHREDPSETAERLERLPVRIDHPASNLLGEARRLMELGRYNEAIIYLFSHELVQLDRHQLLRLARGKTNRQYLREIRQSNALQAILHDTIHAFEDAFFGDHTLTRQRFQRCWEQLDNFHAAIDQTGNKGASA</sequence>
<dbReference type="AlphaFoldDB" id="A0A518JXN8"/>
<organism evidence="3 4">
    <name type="scientific">Rosistilla carotiformis</name>
    <dbReference type="NCBI Taxonomy" id="2528017"/>
    <lineage>
        <taxon>Bacteria</taxon>
        <taxon>Pseudomonadati</taxon>
        <taxon>Planctomycetota</taxon>
        <taxon>Planctomycetia</taxon>
        <taxon>Pirellulales</taxon>
        <taxon>Pirellulaceae</taxon>
        <taxon>Rosistilla</taxon>
    </lineage>
</organism>